<feature type="compositionally biased region" description="Basic and acidic residues" evidence="1">
    <location>
        <begin position="80"/>
        <end position="101"/>
    </location>
</feature>
<dbReference type="InterPro" id="IPR038765">
    <property type="entry name" value="Papain-like_cys_pep_sf"/>
</dbReference>
<dbReference type="Proteomes" id="UP000182235">
    <property type="component" value="Unassembled WGS sequence"/>
</dbReference>
<dbReference type="PANTHER" id="PTHR47359:SF3">
    <property type="entry name" value="NLP_P60 DOMAIN-CONTAINING PROTEIN-RELATED"/>
    <property type="match status" value="1"/>
</dbReference>
<dbReference type="EMBL" id="LGRN01000412">
    <property type="protein sequence ID" value="OJD12381.1"/>
    <property type="molecule type" value="Genomic_DNA"/>
</dbReference>
<comment type="caution">
    <text evidence="2">The sequence shown here is derived from an EMBL/GenBank/DDBJ whole genome shotgun (WGS) entry which is preliminary data.</text>
</comment>
<feature type="non-terminal residue" evidence="2">
    <location>
        <position position="180"/>
    </location>
</feature>
<gene>
    <name evidence="2" type="ORF">AJ78_07006</name>
</gene>
<accession>A0A1J9QB36</accession>
<dbReference type="STRING" id="1447872.A0A1J9QB36"/>
<proteinExistence type="predicted"/>
<dbReference type="Gene3D" id="3.90.1720.10">
    <property type="entry name" value="endopeptidase domain like (from Nostoc punctiforme)"/>
    <property type="match status" value="1"/>
</dbReference>
<dbReference type="AlphaFoldDB" id="A0A1J9QB36"/>
<protein>
    <recommendedName>
        <fullName evidence="4">NlpC/P60 domain-containing protein</fullName>
    </recommendedName>
</protein>
<organism evidence="2 3">
    <name type="scientific">Emergomyces pasteurianus Ep9510</name>
    <dbReference type="NCBI Taxonomy" id="1447872"/>
    <lineage>
        <taxon>Eukaryota</taxon>
        <taxon>Fungi</taxon>
        <taxon>Dikarya</taxon>
        <taxon>Ascomycota</taxon>
        <taxon>Pezizomycotina</taxon>
        <taxon>Eurotiomycetes</taxon>
        <taxon>Eurotiomycetidae</taxon>
        <taxon>Onygenales</taxon>
        <taxon>Ajellomycetaceae</taxon>
        <taxon>Emergomyces</taxon>
    </lineage>
</organism>
<dbReference type="PANTHER" id="PTHR47359">
    <property type="entry name" value="PEPTIDOGLYCAN DL-ENDOPEPTIDASE CWLO"/>
    <property type="match status" value="1"/>
</dbReference>
<dbReference type="OrthoDB" id="2251794at2759"/>
<evidence type="ECO:0008006" key="4">
    <source>
        <dbReference type="Google" id="ProtNLM"/>
    </source>
</evidence>
<keyword evidence="3" id="KW-1185">Reference proteome</keyword>
<feature type="region of interest" description="Disordered" evidence="1">
    <location>
        <begin position="78"/>
        <end position="110"/>
    </location>
</feature>
<dbReference type="InterPro" id="IPR051794">
    <property type="entry name" value="PG_Endopeptidase_C40"/>
</dbReference>
<dbReference type="SUPFAM" id="SSF54001">
    <property type="entry name" value="Cysteine proteinases"/>
    <property type="match status" value="1"/>
</dbReference>
<name>A0A1J9QB36_9EURO</name>
<evidence type="ECO:0000313" key="2">
    <source>
        <dbReference type="EMBL" id="OJD12381.1"/>
    </source>
</evidence>
<evidence type="ECO:0000313" key="3">
    <source>
        <dbReference type="Proteomes" id="UP000182235"/>
    </source>
</evidence>
<sequence length="180" mass="19010">MDGVGKCMARSKCDGVYYDGACGKNSGETRCCVQVKCKVGGKSGLCQNTKRTSCKGGKFHAGSSSTCPAGNDVQCCIPSKGDDKPKPKDPKPKPKPKDPKPKPKPKKTVGQKVLDVAMKEKGTKYVWGGGSCKGPTGGGYDCSGLVGYAVCKVTKRNLFKEGLRVTYTMYCASSSKLGKF</sequence>
<evidence type="ECO:0000256" key="1">
    <source>
        <dbReference type="SAM" id="MobiDB-lite"/>
    </source>
</evidence>
<reference evidence="2 3" key="1">
    <citation type="submission" date="2015-07" db="EMBL/GenBank/DDBJ databases">
        <title>Emmonsia species relationships and genome sequence.</title>
        <authorList>
            <consortium name="The Broad Institute Genomics Platform"/>
            <person name="Cuomo C.A."/>
            <person name="Munoz J.F."/>
            <person name="Imamovic A."/>
            <person name="Priest M.E."/>
            <person name="Young S."/>
            <person name="Clay O.K."/>
            <person name="McEwen J.G."/>
        </authorList>
    </citation>
    <scope>NUCLEOTIDE SEQUENCE [LARGE SCALE GENOMIC DNA]</scope>
    <source>
        <strain evidence="2 3">UAMH 9510</strain>
    </source>
</reference>